<dbReference type="Gene3D" id="3.40.50.1820">
    <property type="entry name" value="alpha/beta hydrolase"/>
    <property type="match status" value="1"/>
</dbReference>
<protein>
    <submittedName>
        <fullName evidence="2">Pimeloyl-ACP methyl ester carboxylesterase</fullName>
    </submittedName>
</protein>
<keyword evidence="3" id="KW-1185">Reference proteome</keyword>
<dbReference type="GO" id="GO:0004806">
    <property type="term" value="F:triacylglycerol lipase activity"/>
    <property type="evidence" value="ECO:0007669"/>
    <property type="project" value="TreeGrafter"/>
</dbReference>
<accession>A0A3D9S742</accession>
<dbReference type="InterPro" id="IPR000073">
    <property type="entry name" value="AB_hydrolase_1"/>
</dbReference>
<dbReference type="Pfam" id="PF12697">
    <property type="entry name" value="Abhydrolase_6"/>
    <property type="match status" value="1"/>
</dbReference>
<proteinExistence type="predicted"/>
<dbReference type="Proteomes" id="UP000256304">
    <property type="component" value="Unassembled WGS sequence"/>
</dbReference>
<name>A0A3D9S742_9BACL</name>
<feature type="domain" description="AB hydrolase-1" evidence="1">
    <location>
        <begin position="31"/>
        <end position="267"/>
    </location>
</feature>
<dbReference type="SUPFAM" id="SSF53474">
    <property type="entry name" value="alpha/beta-Hydrolases"/>
    <property type="match status" value="1"/>
</dbReference>
<evidence type="ECO:0000259" key="1">
    <source>
        <dbReference type="Pfam" id="PF12697"/>
    </source>
</evidence>
<dbReference type="GO" id="GO:0046503">
    <property type="term" value="P:glycerolipid catabolic process"/>
    <property type="evidence" value="ECO:0007669"/>
    <property type="project" value="TreeGrafter"/>
</dbReference>
<evidence type="ECO:0000313" key="3">
    <source>
        <dbReference type="Proteomes" id="UP000256304"/>
    </source>
</evidence>
<gene>
    <name evidence="2" type="ORF">A8990_11313</name>
</gene>
<organism evidence="2 3">
    <name type="scientific">Paenibacillus taihuensis</name>
    <dbReference type="NCBI Taxonomy" id="1156355"/>
    <lineage>
        <taxon>Bacteria</taxon>
        <taxon>Bacillati</taxon>
        <taxon>Bacillota</taxon>
        <taxon>Bacilli</taxon>
        <taxon>Bacillales</taxon>
        <taxon>Paenibacillaceae</taxon>
        <taxon>Paenibacillus</taxon>
    </lineage>
</organism>
<reference evidence="2 3" key="1">
    <citation type="submission" date="2018-08" db="EMBL/GenBank/DDBJ databases">
        <title>Genomic Encyclopedia of Type Strains, Phase III (KMG-III): the genomes of soil and plant-associated and newly described type strains.</title>
        <authorList>
            <person name="Whitman W."/>
        </authorList>
    </citation>
    <scope>NUCLEOTIDE SEQUENCE [LARGE SCALE GENOMIC DNA]</scope>
    <source>
        <strain evidence="2 3">CGMCC 1.10966</strain>
    </source>
</reference>
<comment type="caution">
    <text evidence="2">The sequence shown here is derived from an EMBL/GenBank/DDBJ whole genome shotgun (WGS) entry which is preliminary data.</text>
</comment>
<dbReference type="PANTHER" id="PTHR43433:SF5">
    <property type="entry name" value="AB HYDROLASE-1 DOMAIN-CONTAINING PROTEIN"/>
    <property type="match status" value="1"/>
</dbReference>
<dbReference type="PANTHER" id="PTHR43433">
    <property type="entry name" value="HYDROLASE, ALPHA/BETA FOLD FAMILY PROTEIN"/>
    <property type="match status" value="1"/>
</dbReference>
<dbReference type="AlphaFoldDB" id="A0A3D9S742"/>
<sequence>MTNQHTEVKVGSVQTEGDILYYETRGQDPPLLMISGGGGDAGFFTRVAEILSDEYKVITYDRRGNSRSSRNEPINFTINQQARDGFAILQAVCPGEPAFVFGNSGGAIIAMEMAKEQRSEVNAFVVHEPPVLKVLPDGAKWQRFFAEVYRVGWRYGHRWAMLKFGLSTKIPSQTYKAVPKELSERIGLNHEYFVKHEMLAFTNYSPDYAALQSTKAKIFMAVGETTRDKKLYYGRTAQILAEKLGCELVRFPGNHLSYLDMPREWAEVLRATLQRAK</sequence>
<dbReference type="OrthoDB" id="9805423at2"/>
<dbReference type="InterPro" id="IPR029058">
    <property type="entry name" value="AB_hydrolase_fold"/>
</dbReference>
<dbReference type="RefSeq" id="WP_116189409.1">
    <property type="nucleotide sequence ID" value="NZ_QTTN01000013.1"/>
</dbReference>
<dbReference type="InterPro" id="IPR050471">
    <property type="entry name" value="AB_hydrolase"/>
</dbReference>
<dbReference type="EMBL" id="QTTN01000013">
    <property type="protein sequence ID" value="REE85096.1"/>
    <property type="molecule type" value="Genomic_DNA"/>
</dbReference>
<evidence type="ECO:0000313" key="2">
    <source>
        <dbReference type="EMBL" id="REE85096.1"/>
    </source>
</evidence>